<organism evidence="2 3">
    <name type="scientific">Puccinia graminis f. sp. tritici</name>
    <dbReference type="NCBI Taxonomy" id="56615"/>
    <lineage>
        <taxon>Eukaryota</taxon>
        <taxon>Fungi</taxon>
        <taxon>Dikarya</taxon>
        <taxon>Basidiomycota</taxon>
        <taxon>Pucciniomycotina</taxon>
        <taxon>Pucciniomycetes</taxon>
        <taxon>Pucciniales</taxon>
        <taxon>Pucciniaceae</taxon>
        <taxon>Puccinia</taxon>
    </lineage>
</organism>
<evidence type="ECO:0000256" key="1">
    <source>
        <dbReference type="SAM" id="MobiDB-lite"/>
    </source>
</evidence>
<feature type="region of interest" description="Disordered" evidence="1">
    <location>
        <begin position="50"/>
        <end position="77"/>
    </location>
</feature>
<comment type="caution">
    <text evidence="2">The sequence shown here is derived from an EMBL/GenBank/DDBJ whole genome shotgun (WGS) entry which is preliminary data.</text>
</comment>
<evidence type="ECO:0000313" key="3">
    <source>
        <dbReference type="Proteomes" id="UP000324748"/>
    </source>
</evidence>
<reference evidence="2 3" key="1">
    <citation type="submission" date="2019-05" db="EMBL/GenBank/DDBJ databases">
        <title>Emergence of the Ug99 lineage of the wheat stem rust pathogen through somatic hybridization.</title>
        <authorList>
            <person name="Li F."/>
            <person name="Upadhyaya N.M."/>
            <person name="Sperschneider J."/>
            <person name="Matny O."/>
            <person name="Nguyen-Phuc H."/>
            <person name="Mago R."/>
            <person name="Raley C."/>
            <person name="Miller M.E."/>
            <person name="Silverstein K.A.T."/>
            <person name="Henningsen E."/>
            <person name="Hirsch C.D."/>
            <person name="Visser B."/>
            <person name="Pretorius Z.A."/>
            <person name="Steffenson B.J."/>
            <person name="Schwessinger B."/>
            <person name="Dodds P.N."/>
            <person name="Figueroa M."/>
        </authorList>
    </citation>
    <scope>NUCLEOTIDE SEQUENCE [LARGE SCALE GENOMIC DNA]</scope>
    <source>
        <strain evidence="2">21-0</strain>
    </source>
</reference>
<dbReference type="EMBL" id="VSWC01000197">
    <property type="protein sequence ID" value="KAA1065020.1"/>
    <property type="molecule type" value="Genomic_DNA"/>
</dbReference>
<gene>
    <name evidence="2" type="ORF">PGT21_021751</name>
</gene>
<dbReference type="AlphaFoldDB" id="A0A5B0LMH5"/>
<evidence type="ECO:0000313" key="2">
    <source>
        <dbReference type="EMBL" id="KAA1065020.1"/>
    </source>
</evidence>
<name>A0A5B0LMH5_PUCGR</name>
<proteinExistence type="predicted"/>
<feature type="compositionally biased region" description="Basic residues" evidence="1">
    <location>
        <begin position="50"/>
        <end position="59"/>
    </location>
</feature>
<accession>A0A5B0LMH5</accession>
<protein>
    <submittedName>
        <fullName evidence="2">Uncharacterized protein</fullName>
    </submittedName>
</protein>
<feature type="compositionally biased region" description="Basic and acidic residues" evidence="1">
    <location>
        <begin position="60"/>
        <end position="77"/>
    </location>
</feature>
<keyword evidence="3" id="KW-1185">Reference proteome</keyword>
<dbReference type="Proteomes" id="UP000324748">
    <property type="component" value="Unassembled WGS sequence"/>
</dbReference>
<sequence length="77" mass="8567">MVVAGIKNKQVKIQGAAATNQLGVLNSTNNLVKEFDGQSEAITDRIAQRARHTQNHIKQHHNDIKQHSEKIERTSIG</sequence>